<name>A0AAE6X431_9ADEN</name>
<dbReference type="Proteomes" id="UP000830392">
    <property type="component" value="Segment"/>
</dbReference>
<feature type="compositionally biased region" description="Basic and acidic residues" evidence="1">
    <location>
        <begin position="1"/>
        <end position="11"/>
    </location>
</feature>
<protein>
    <submittedName>
        <fullName evidence="2">Uncharacterized protein</fullName>
    </submittedName>
</protein>
<evidence type="ECO:0000256" key="1">
    <source>
        <dbReference type="SAM" id="MobiDB-lite"/>
    </source>
</evidence>
<organism evidence="2 3">
    <name type="scientific">psittacine adenovirus 6</name>
    <dbReference type="NCBI Taxonomy" id="3071234"/>
    <lineage>
        <taxon>Viruses</taxon>
        <taxon>Varidnaviria</taxon>
        <taxon>Bamfordvirae</taxon>
        <taxon>Preplasmiviricota</taxon>
        <taxon>Polisuviricotina</taxon>
        <taxon>Pharingeaviricetes</taxon>
        <taxon>Rowavirales</taxon>
        <taxon>Adenoviridae</taxon>
        <taxon>Siadenovirus</taxon>
        <taxon>Siadenovirus viridis</taxon>
        <taxon>Psittacine siadenovirus D</taxon>
    </lineage>
</organism>
<proteinExistence type="predicted"/>
<reference evidence="2 3" key="1">
    <citation type="submission" date="2019-11" db="EMBL/GenBank/DDBJ databases">
        <title>Complete Genome Sequence of a Novel Siadenovirus from a Budgerigar (Melopsittacus undulatus).</title>
        <authorList>
            <person name="Phalen D.N."/>
            <person name="Willet C."/>
            <person name="Hyndman T."/>
            <person name="Shilton C."/>
        </authorList>
    </citation>
    <scope>NUCLEOTIDE SEQUENCE [LARGE SCALE GENOMIC DNA]</scope>
    <source>
        <strain evidence="2">BrdKdnyDNA</strain>
    </source>
</reference>
<sequence>MDPNDIDRMETDNTGTAPLPHADINYQPRDNDDDYTSRINLEASSSDYIPDSEESEPEQAQDDSDNDLCVYYICTSGIVDGLPPGLQRNVLSFCCNTACVVFAVHDEPCVIQTHCHCGERVHTLFCVAWQRYASKVSHGFFI</sequence>
<feature type="compositionally biased region" description="Acidic residues" evidence="1">
    <location>
        <begin position="50"/>
        <end position="64"/>
    </location>
</feature>
<evidence type="ECO:0000313" key="3">
    <source>
        <dbReference type="Proteomes" id="UP000830392"/>
    </source>
</evidence>
<feature type="region of interest" description="Disordered" evidence="1">
    <location>
        <begin position="1"/>
        <end position="64"/>
    </location>
</feature>
<evidence type="ECO:0000313" key="2">
    <source>
        <dbReference type="EMBL" id="QIJ58772.1"/>
    </source>
</evidence>
<accession>A0AAE6X431</accession>
<dbReference type="EMBL" id="MN687905">
    <property type="protein sequence ID" value="QIJ58772.1"/>
    <property type="molecule type" value="Genomic_DNA"/>
</dbReference>
<feature type="compositionally biased region" description="Polar residues" evidence="1">
    <location>
        <begin position="37"/>
        <end position="47"/>
    </location>
</feature>